<reference evidence="2" key="1">
    <citation type="submission" date="2023-06" db="EMBL/GenBank/DDBJ databases">
        <title>Identification and characterization of horizontal gene transfer across gut microbiota members of farm animals based on homology search.</title>
        <authorList>
            <person name="Schwarzerova J."/>
            <person name="Nykrynova M."/>
            <person name="Jureckova K."/>
            <person name="Cejkova D."/>
            <person name="Rychlik I."/>
        </authorList>
    </citation>
    <scope>NUCLEOTIDE SEQUENCE</scope>
    <source>
        <strain evidence="2">105_WCHN</strain>
    </source>
</reference>
<gene>
    <name evidence="2" type="ORF">QUW46_06670</name>
</gene>
<dbReference type="PANTHER" id="PTHR42910:SF1">
    <property type="entry name" value="MAJOR FACILITATOR SUPERFAMILY (MFS) PROFILE DOMAIN-CONTAINING PROTEIN"/>
    <property type="match status" value="1"/>
</dbReference>
<evidence type="ECO:0000256" key="1">
    <source>
        <dbReference type="SAM" id="Phobius"/>
    </source>
</evidence>
<feature type="transmembrane region" description="Helical" evidence="1">
    <location>
        <begin position="26"/>
        <end position="45"/>
    </location>
</feature>
<organism evidence="2 3">
    <name type="scientific">Limosilactobacillus panis</name>
    <dbReference type="NCBI Taxonomy" id="47493"/>
    <lineage>
        <taxon>Bacteria</taxon>
        <taxon>Bacillati</taxon>
        <taxon>Bacillota</taxon>
        <taxon>Bacilli</taxon>
        <taxon>Lactobacillales</taxon>
        <taxon>Lactobacillaceae</taxon>
        <taxon>Limosilactobacillus</taxon>
    </lineage>
</organism>
<keyword evidence="3" id="KW-1185">Reference proteome</keyword>
<dbReference type="Proteomes" id="UP001529423">
    <property type="component" value="Unassembled WGS sequence"/>
</dbReference>
<keyword evidence="1" id="KW-1133">Transmembrane helix</keyword>
<dbReference type="Gene3D" id="1.20.1250.20">
    <property type="entry name" value="MFS general substrate transporter like domains"/>
    <property type="match status" value="1"/>
</dbReference>
<accession>A0ABT7VQ23</accession>
<keyword evidence="1" id="KW-0812">Transmembrane</keyword>
<comment type="caution">
    <text evidence="2">The sequence shown here is derived from an EMBL/GenBank/DDBJ whole genome shotgun (WGS) entry which is preliminary data.</text>
</comment>
<protein>
    <recommendedName>
        <fullName evidence="4">Major facilitator superfamily (MFS) profile domain-containing protein</fullName>
    </recommendedName>
</protein>
<feature type="transmembrane region" description="Helical" evidence="1">
    <location>
        <begin position="88"/>
        <end position="105"/>
    </location>
</feature>
<name>A0ABT7VQ23_9LACO</name>
<keyword evidence="1" id="KW-0472">Membrane</keyword>
<evidence type="ECO:0008006" key="4">
    <source>
        <dbReference type="Google" id="ProtNLM"/>
    </source>
</evidence>
<sequence length="142" mass="15816">MGLLGVVAILAAPSIGRVVNRYSPRRNIQISWCLALLAYLIFWFCGRNLYSLMLRIIVLDLSTQFSQVTNQAIIQSLSRKANSRNNSIFMFSYFFGGSLGTLTGINAWSMYHWTGVTAAAVVLLLLALLNYYWQGVPATLGE</sequence>
<evidence type="ECO:0000313" key="2">
    <source>
        <dbReference type="EMBL" id="MDM8334251.1"/>
    </source>
</evidence>
<reference evidence="2" key="2">
    <citation type="submission" date="2023-06" db="EMBL/GenBank/DDBJ databases">
        <authorList>
            <person name="Zeman M."/>
            <person name="Kubasova T."/>
            <person name="Jahodarova E."/>
            <person name="Nykrynova M."/>
            <person name="Rychlik I."/>
        </authorList>
    </citation>
    <scope>NUCLEOTIDE SEQUENCE</scope>
    <source>
        <strain evidence="2">105_WCHN</strain>
    </source>
</reference>
<dbReference type="PANTHER" id="PTHR42910">
    <property type="entry name" value="TRANSPORTER SCO4007-RELATED"/>
    <property type="match status" value="1"/>
</dbReference>
<dbReference type="SUPFAM" id="SSF103473">
    <property type="entry name" value="MFS general substrate transporter"/>
    <property type="match status" value="1"/>
</dbReference>
<evidence type="ECO:0000313" key="3">
    <source>
        <dbReference type="Proteomes" id="UP001529423"/>
    </source>
</evidence>
<dbReference type="InterPro" id="IPR036259">
    <property type="entry name" value="MFS_trans_sf"/>
</dbReference>
<proteinExistence type="predicted"/>
<feature type="transmembrane region" description="Helical" evidence="1">
    <location>
        <begin position="111"/>
        <end position="133"/>
    </location>
</feature>
<dbReference type="EMBL" id="JAUDEO010000037">
    <property type="protein sequence ID" value="MDM8334251.1"/>
    <property type="molecule type" value="Genomic_DNA"/>
</dbReference>